<keyword evidence="2" id="KW-1185">Reference proteome</keyword>
<evidence type="ECO:0000313" key="2">
    <source>
        <dbReference type="Proteomes" id="UP000799440"/>
    </source>
</evidence>
<dbReference type="Proteomes" id="UP000799440">
    <property type="component" value="Unassembled WGS sequence"/>
</dbReference>
<reference evidence="1" key="1">
    <citation type="journal article" date="2020" name="Stud. Mycol.">
        <title>101 Dothideomycetes genomes: a test case for predicting lifestyles and emergence of pathogens.</title>
        <authorList>
            <person name="Haridas S."/>
            <person name="Albert R."/>
            <person name="Binder M."/>
            <person name="Bloem J."/>
            <person name="Labutti K."/>
            <person name="Salamov A."/>
            <person name="Andreopoulos B."/>
            <person name="Baker S."/>
            <person name="Barry K."/>
            <person name="Bills G."/>
            <person name="Bluhm B."/>
            <person name="Cannon C."/>
            <person name="Castanera R."/>
            <person name="Culley D."/>
            <person name="Daum C."/>
            <person name="Ezra D."/>
            <person name="Gonzalez J."/>
            <person name="Henrissat B."/>
            <person name="Kuo A."/>
            <person name="Liang C."/>
            <person name="Lipzen A."/>
            <person name="Lutzoni F."/>
            <person name="Magnuson J."/>
            <person name="Mondo S."/>
            <person name="Nolan M."/>
            <person name="Ohm R."/>
            <person name="Pangilinan J."/>
            <person name="Park H.-J."/>
            <person name="Ramirez L."/>
            <person name="Alfaro M."/>
            <person name="Sun H."/>
            <person name="Tritt A."/>
            <person name="Yoshinaga Y."/>
            <person name="Zwiers L.-H."/>
            <person name="Turgeon B."/>
            <person name="Goodwin S."/>
            <person name="Spatafora J."/>
            <person name="Crous P."/>
            <person name="Grigoriev I."/>
        </authorList>
    </citation>
    <scope>NUCLEOTIDE SEQUENCE</scope>
    <source>
        <strain evidence="1">CBS 119925</strain>
    </source>
</reference>
<gene>
    <name evidence="1" type="ORF">M011DRAFT_462320</name>
</gene>
<dbReference type="AlphaFoldDB" id="A0A6A6V000"/>
<sequence>MDVSTQFTWKKRCDPQVVSFHLLHSTDSPYLDVLEGSYITVRGHYRTIWVATSSAQCQRDQTLIEHIFLHTEDPEQTYGYTRPPKCNRETSMEVVAFQVFCDDSPNPINPPNLSTSTNQTHHPYRTPLTIHPWPENERVHRARMTANIGSRYDVRSTYPDSHIVSRLAAVPPPLPPSLMTRRWDPQTGEMYYGTQEKRFGEWVPGRSKVWDLLKVVWCLSILGVLGWMAREGGVGGWVFVVCWFACFRKGLSFEGGTVRIEYRNEGGTLGDLWGRFLPL</sequence>
<accession>A0A6A6V000</accession>
<protein>
    <submittedName>
        <fullName evidence="1">Uncharacterized protein</fullName>
    </submittedName>
</protein>
<organism evidence="1 2">
    <name type="scientific">Sporormia fimetaria CBS 119925</name>
    <dbReference type="NCBI Taxonomy" id="1340428"/>
    <lineage>
        <taxon>Eukaryota</taxon>
        <taxon>Fungi</taxon>
        <taxon>Dikarya</taxon>
        <taxon>Ascomycota</taxon>
        <taxon>Pezizomycotina</taxon>
        <taxon>Dothideomycetes</taxon>
        <taxon>Pleosporomycetidae</taxon>
        <taxon>Pleosporales</taxon>
        <taxon>Sporormiaceae</taxon>
        <taxon>Sporormia</taxon>
    </lineage>
</organism>
<evidence type="ECO:0000313" key="1">
    <source>
        <dbReference type="EMBL" id="KAF2742631.1"/>
    </source>
</evidence>
<proteinExistence type="predicted"/>
<dbReference type="EMBL" id="MU006606">
    <property type="protein sequence ID" value="KAF2742631.1"/>
    <property type="molecule type" value="Genomic_DNA"/>
</dbReference>
<name>A0A6A6V000_9PLEO</name>